<accession>A0A9W8XK78</accession>
<dbReference type="Gene3D" id="3.40.33.10">
    <property type="entry name" value="CAP"/>
    <property type="match status" value="1"/>
</dbReference>
<comment type="caution">
    <text evidence="3">The sequence shown here is derived from an EMBL/GenBank/DDBJ whole genome shotgun (WGS) entry which is preliminary data.</text>
</comment>
<dbReference type="Proteomes" id="UP001140513">
    <property type="component" value="Unassembled WGS sequence"/>
</dbReference>
<evidence type="ECO:0000313" key="3">
    <source>
        <dbReference type="EMBL" id="KAJ4351756.1"/>
    </source>
</evidence>
<feature type="domain" description="SCP" evidence="2">
    <location>
        <begin position="4"/>
        <end position="110"/>
    </location>
</feature>
<keyword evidence="4" id="KW-1185">Reference proteome</keyword>
<dbReference type="AlphaFoldDB" id="A0A9W8XK78"/>
<dbReference type="RefSeq" id="XP_056070112.1">
    <property type="nucleotide sequence ID" value="XM_056215865.1"/>
</dbReference>
<evidence type="ECO:0000313" key="4">
    <source>
        <dbReference type="Proteomes" id="UP001140513"/>
    </source>
</evidence>
<dbReference type="EMBL" id="JAPEUX010000005">
    <property type="protein sequence ID" value="KAJ4351756.1"/>
    <property type="molecule type" value="Genomic_DNA"/>
</dbReference>
<dbReference type="PANTHER" id="PTHR10334">
    <property type="entry name" value="CYSTEINE-RICH SECRETORY PROTEIN-RELATED"/>
    <property type="match status" value="1"/>
</dbReference>
<protein>
    <recommendedName>
        <fullName evidence="2">SCP domain-containing protein</fullName>
    </recommendedName>
</protein>
<evidence type="ECO:0000259" key="2">
    <source>
        <dbReference type="SMART" id="SM00198"/>
    </source>
</evidence>
<dbReference type="InterPro" id="IPR001283">
    <property type="entry name" value="CRISP-related"/>
</dbReference>
<feature type="compositionally biased region" description="Polar residues" evidence="1">
    <location>
        <begin position="1"/>
        <end position="13"/>
    </location>
</feature>
<evidence type="ECO:0000256" key="1">
    <source>
        <dbReference type="SAM" id="MobiDB-lite"/>
    </source>
</evidence>
<proteinExistence type="predicted"/>
<name>A0A9W8XK78_9PLEO</name>
<dbReference type="OrthoDB" id="337038at2759"/>
<reference evidence="3" key="1">
    <citation type="submission" date="2022-10" db="EMBL/GenBank/DDBJ databases">
        <title>Tapping the CABI collections for fungal endophytes: first genome assemblies for Collariella, Neodidymelliopsis, Ascochyta clinopodiicola, Didymella pomorum, Didymosphaeria variabile, Neocosmospora piperis and Neocucurbitaria cava.</title>
        <authorList>
            <person name="Hill R."/>
        </authorList>
    </citation>
    <scope>NUCLEOTIDE SEQUENCE</scope>
    <source>
        <strain evidence="3">IMI 356815</strain>
    </source>
</reference>
<sequence>MPSGAQNEALTTHNDARARKGVQPLQWDDNLANDAQNYAQVLADTKDFKHSGVDGQGENLFMSSADASLADAVRAWLGEEANYHGEKIGEGDFGAWGHYSKPDDFEAIVETMS</sequence>
<dbReference type="GeneID" id="80910629"/>
<dbReference type="Pfam" id="PF00188">
    <property type="entry name" value="CAP"/>
    <property type="match status" value="1"/>
</dbReference>
<dbReference type="SUPFAM" id="SSF55797">
    <property type="entry name" value="PR-1-like"/>
    <property type="match status" value="1"/>
</dbReference>
<dbReference type="InterPro" id="IPR035940">
    <property type="entry name" value="CAP_sf"/>
</dbReference>
<gene>
    <name evidence="3" type="ORF">N0V89_007099</name>
</gene>
<feature type="region of interest" description="Disordered" evidence="1">
    <location>
        <begin position="1"/>
        <end position="28"/>
    </location>
</feature>
<organism evidence="3 4">
    <name type="scientific">Didymosphaeria variabile</name>
    <dbReference type="NCBI Taxonomy" id="1932322"/>
    <lineage>
        <taxon>Eukaryota</taxon>
        <taxon>Fungi</taxon>
        <taxon>Dikarya</taxon>
        <taxon>Ascomycota</taxon>
        <taxon>Pezizomycotina</taxon>
        <taxon>Dothideomycetes</taxon>
        <taxon>Pleosporomycetidae</taxon>
        <taxon>Pleosporales</taxon>
        <taxon>Massarineae</taxon>
        <taxon>Didymosphaeriaceae</taxon>
        <taxon>Didymosphaeria</taxon>
    </lineage>
</organism>
<dbReference type="InterPro" id="IPR014044">
    <property type="entry name" value="CAP_dom"/>
</dbReference>
<dbReference type="SMART" id="SM00198">
    <property type="entry name" value="SCP"/>
    <property type="match status" value="1"/>
</dbReference>